<evidence type="ECO:0000313" key="1">
    <source>
        <dbReference type="EMBL" id="CAD6999076.1"/>
    </source>
</evidence>
<accession>A0A811UMH8</accession>
<protein>
    <submittedName>
        <fullName evidence="1">(Mediterranean fruit fly) hypothetical protein</fullName>
    </submittedName>
</protein>
<organism evidence="1 2">
    <name type="scientific">Ceratitis capitata</name>
    <name type="common">Mediterranean fruit fly</name>
    <name type="synonym">Tephritis capitata</name>
    <dbReference type="NCBI Taxonomy" id="7213"/>
    <lineage>
        <taxon>Eukaryota</taxon>
        <taxon>Metazoa</taxon>
        <taxon>Ecdysozoa</taxon>
        <taxon>Arthropoda</taxon>
        <taxon>Hexapoda</taxon>
        <taxon>Insecta</taxon>
        <taxon>Pterygota</taxon>
        <taxon>Neoptera</taxon>
        <taxon>Endopterygota</taxon>
        <taxon>Diptera</taxon>
        <taxon>Brachycera</taxon>
        <taxon>Muscomorpha</taxon>
        <taxon>Tephritoidea</taxon>
        <taxon>Tephritidae</taxon>
        <taxon>Ceratitis</taxon>
        <taxon>Ceratitis</taxon>
    </lineage>
</organism>
<comment type="caution">
    <text evidence="1">The sequence shown here is derived from an EMBL/GenBank/DDBJ whole genome shotgun (WGS) entry which is preliminary data.</text>
</comment>
<gene>
    <name evidence="1" type="ORF">CCAP1982_LOCUS7622</name>
</gene>
<reference evidence="1" key="1">
    <citation type="submission" date="2020-11" db="EMBL/GenBank/DDBJ databases">
        <authorList>
            <person name="Whitehead M."/>
        </authorList>
    </citation>
    <scope>NUCLEOTIDE SEQUENCE</scope>
    <source>
        <strain evidence="1">EGII</strain>
    </source>
</reference>
<name>A0A811UMH8_CERCA</name>
<dbReference type="Proteomes" id="UP000606786">
    <property type="component" value="Unassembled WGS sequence"/>
</dbReference>
<proteinExistence type="predicted"/>
<evidence type="ECO:0000313" key="2">
    <source>
        <dbReference type="Proteomes" id="UP000606786"/>
    </source>
</evidence>
<dbReference type="AlphaFoldDB" id="A0A811UMH8"/>
<dbReference type="EMBL" id="CAJHJT010000012">
    <property type="protein sequence ID" value="CAD6999076.1"/>
    <property type="molecule type" value="Genomic_DNA"/>
</dbReference>
<sequence>MIGIYIGLNERLTARHGFLNYRPLPHGKATTLPKRPAQLPGNYCELLFTVSVAVATDNEFTQNGNFCRASGNEYHGNSNKNKTGK</sequence>
<keyword evidence="2" id="KW-1185">Reference proteome</keyword>